<feature type="binding site" evidence="16">
    <location>
        <position position="63"/>
    </location>
    <ligand>
        <name>Zn(2+)</name>
        <dbReference type="ChEBI" id="CHEBI:29105"/>
        <note>catalytic</note>
    </ligand>
</feature>
<evidence type="ECO:0000259" key="18">
    <source>
        <dbReference type="PROSITE" id="PS51371"/>
    </source>
</evidence>
<feature type="domain" description="CBS" evidence="18">
    <location>
        <begin position="239"/>
        <end position="296"/>
    </location>
</feature>
<feature type="transmembrane region" description="Helical" evidence="14">
    <location>
        <begin position="99"/>
        <end position="119"/>
    </location>
</feature>
<dbReference type="GO" id="GO:0006508">
    <property type="term" value="P:proteolysis"/>
    <property type="evidence" value="ECO:0007669"/>
    <property type="project" value="UniProtKB-KW"/>
</dbReference>
<reference evidence="19 20" key="1">
    <citation type="submission" date="2019-11" db="EMBL/GenBank/DDBJ databases">
        <title>Comparative genomics of hydrocarbon-degrading Desulfosarcina strains.</title>
        <authorList>
            <person name="Watanabe M."/>
            <person name="Kojima H."/>
            <person name="Fukui M."/>
        </authorList>
    </citation>
    <scope>NUCLEOTIDE SEQUENCE [LARGE SCALE GENOMIC DNA]</scope>
    <source>
        <strain evidence="19 20">PP31</strain>
    </source>
</reference>
<comment type="similarity">
    <text evidence="2 14">Belongs to the peptidase M50B family.</text>
</comment>
<dbReference type="KEGG" id="dwd:DSCW_29610"/>
<gene>
    <name evidence="19" type="ORF">DSCW_29610</name>
</gene>
<dbReference type="Pfam" id="PF00571">
    <property type="entry name" value="CBS"/>
    <property type="match status" value="2"/>
</dbReference>
<keyword evidence="10 14" id="KW-1133">Transmembrane helix</keyword>
<feature type="binding site" evidence="16">
    <location>
        <position position="59"/>
    </location>
    <ligand>
        <name>Zn(2+)</name>
        <dbReference type="ChEBI" id="CHEBI:29105"/>
        <note>catalytic</note>
    </ligand>
</feature>
<feature type="binding site" evidence="16">
    <location>
        <position position="162"/>
    </location>
    <ligand>
        <name>Zn(2+)</name>
        <dbReference type="ChEBI" id="CHEBI:29105"/>
        <note>catalytic</note>
    </ligand>
</feature>
<dbReference type="GO" id="GO:0005886">
    <property type="term" value="C:plasma membrane"/>
    <property type="evidence" value="ECO:0007669"/>
    <property type="project" value="UniProtKB-SubCell"/>
</dbReference>
<dbReference type="SMART" id="SM00116">
    <property type="entry name" value="CBS"/>
    <property type="match status" value="2"/>
</dbReference>
<evidence type="ECO:0000256" key="15">
    <source>
        <dbReference type="PIRSR" id="PIRSR006404-1"/>
    </source>
</evidence>
<dbReference type="PIRSF" id="PIRSF006404">
    <property type="entry name" value="UCP006404_Pept_M50_CBS"/>
    <property type="match status" value="1"/>
</dbReference>
<evidence type="ECO:0000256" key="12">
    <source>
        <dbReference type="ARBA" id="ARBA00023122"/>
    </source>
</evidence>
<evidence type="ECO:0000256" key="1">
    <source>
        <dbReference type="ARBA" id="ARBA00004651"/>
    </source>
</evidence>
<dbReference type="InterPro" id="IPR000644">
    <property type="entry name" value="CBS_dom"/>
</dbReference>
<dbReference type="AlphaFoldDB" id="A0A5K7ZAQ6"/>
<dbReference type="InterPro" id="IPR016483">
    <property type="entry name" value="UCP006404_Pept_M50_CBS"/>
</dbReference>
<keyword evidence="9 14" id="KW-0862">Zinc</keyword>
<accession>A0A5K7ZAQ6</accession>
<feature type="transmembrane region" description="Helical" evidence="14">
    <location>
        <begin position="39"/>
        <end position="59"/>
    </location>
</feature>
<dbReference type="Pfam" id="PF02163">
    <property type="entry name" value="Peptidase_M50"/>
    <property type="match status" value="1"/>
</dbReference>
<comment type="caution">
    <text evidence="14">Lacks conserved residue(s) required for the propagation of feature annotation.</text>
</comment>
<dbReference type="Gene3D" id="3.10.580.10">
    <property type="entry name" value="CBS-domain"/>
    <property type="match status" value="1"/>
</dbReference>
<dbReference type="InterPro" id="IPR008915">
    <property type="entry name" value="Peptidase_M50"/>
</dbReference>
<dbReference type="OrthoDB" id="9800627at2"/>
<evidence type="ECO:0000256" key="5">
    <source>
        <dbReference type="ARBA" id="ARBA00022692"/>
    </source>
</evidence>
<dbReference type="GO" id="GO:0046872">
    <property type="term" value="F:metal ion binding"/>
    <property type="evidence" value="ECO:0007669"/>
    <property type="project" value="UniProtKB-UniRule"/>
</dbReference>
<evidence type="ECO:0000256" key="9">
    <source>
        <dbReference type="ARBA" id="ARBA00022833"/>
    </source>
</evidence>
<feature type="active site" evidence="15">
    <location>
        <position position="60"/>
    </location>
</feature>
<keyword evidence="20" id="KW-1185">Reference proteome</keyword>
<keyword evidence="8 14" id="KW-0378">Hydrolase</keyword>
<evidence type="ECO:0000256" key="17">
    <source>
        <dbReference type="PROSITE-ProRule" id="PRU00703"/>
    </source>
</evidence>
<keyword evidence="11 14" id="KW-0482">Metalloprotease</keyword>
<dbReference type="GO" id="GO:0008237">
    <property type="term" value="F:metallopeptidase activity"/>
    <property type="evidence" value="ECO:0007669"/>
    <property type="project" value="UniProtKB-UniRule"/>
</dbReference>
<protein>
    <recommendedName>
        <fullName evidence="14">Zinc metalloprotease</fullName>
    </recommendedName>
</protein>
<keyword evidence="5 14" id="KW-0812">Transmembrane</keyword>
<evidence type="ECO:0000256" key="4">
    <source>
        <dbReference type="ARBA" id="ARBA00022670"/>
    </source>
</evidence>
<feature type="transmembrane region" description="Helical" evidence="14">
    <location>
        <begin position="190"/>
        <end position="217"/>
    </location>
</feature>
<organism evidence="19 20">
    <name type="scientific">Desulfosarcina widdelii</name>
    <dbReference type="NCBI Taxonomy" id="947919"/>
    <lineage>
        <taxon>Bacteria</taxon>
        <taxon>Pseudomonadati</taxon>
        <taxon>Thermodesulfobacteriota</taxon>
        <taxon>Desulfobacteria</taxon>
        <taxon>Desulfobacterales</taxon>
        <taxon>Desulfosarcinaceae</taxon>
        <taxon>Desulfosarcina</taxon>
    </lineage>
</organism>
<keyword evidence="4 14" id="KW-0645">Protease</keyword>
<dbReference type="PANTHER" id="PTHR39188:SF3">
    <property type="entry name" value="STAGE IV SPORULATION PROTEIN FB"/>
    <property type="match status" value="1"/>
</dbReference>
<evidence type="ECO:0000256" key="2">
    <source>
        <dbReference type="ARBA" id="ARBA00007931"/>
    </source>
</evidence>
<evidence type="ECO:0000256" key="16">
    <source>
        <dbReference type="PIRSR" id="PIRSR006404-2"/>
    </source>
</evidence>
<dbReference type="PANTHER" id="PTHR39188">
    <property type="entry name" value="MEMBRANE-ASSOCIATED ZINC METALLOPROTEASE M50B"/>
    <property type="match status" value="1"/>
</dbReference>
<comment type="subcellular location">
    <subcellularLocation>
        <location evidence="1">Cell membrane</location>
        <topology evidence="1">Multi-pass membrane protein</topology>
    </subcellularLocation>
</comment>
<keyword evidence="6 14" id="KW-0479">Metal-binding</keyword>
<dbReference type="Proteomes" id="UP000427769">
    <property type="component" value="Chromosome"/>
</dbReference>
<evidence type="ECO:0000313" key="19">
    <source>
        <dbReference type="EMBL" id="BBO75544.1"/>
    </source>
</evidence>
<dbReference type="InterPro" id="IPR046342">
    <property type="entry name" value="CBS_dom_sf"/>
</dbReference>
<comment type="cofactor">
    <cofactor evidence="14 16">
        <name>Zn(2+)</name>
        <dbReference type="ChEBI" id="CHEBI:29105"/>
    </cofactor>
    <text evidence="14 16">Binds 1 zinc ion per subunit.</text>
</comment>
<evidence type="ECO:0000256" key="3">
    <source>
        <dbReference type="ARBA" id="ARBA00022475"/>
    </source>
</evidence>
<dbReference type="CDD" id="cd06164">
    <property type="entry name" value="S2P-M50_SpoIVFB_CBS"/>
    <property type="match status" value="1"/>
</dbReference>
<evidence type="ECO:0000256" key="7">
    <source>
        <dbReference type="ARBA" id="ARBA00022737"/>
    </source>
</evidence>
<evidence type="ECO:0000256" key="8">
    <source>
        <dbReference type="ARBA" id="ARBA00022801"/>
    </source>
</evidence>
<evidence type="ECO:0000256" key="10">
    <source>
        <dbReference type="ARBA" id="ARBA00022989"/>
    </source>
</evidence>
<evidence type="ECO:0000256" key="6">
    <source>
        <dbReference type="ARBA" id="ARBA00022723"/>
    </source>
</evidence>
<keyword evidence="3" id="KW-1003">Cell membrane</keyword>
<keyword evidence="7" id="KW-0677">Repeat</keyword>
<keyword evidence="13 14" id="KW-0472">Membrane</keyword>
<dbReference type="SUPFAM" id="SSF54631">
    <property type="entry name" value="CBS-domain pair"/>
    <property type="match status" value="1"/>
</dbReference>
<proteinExistence type="inferred from homology"/>
<evidence type="ECO:0000256" key="13">
    <source>
        <dbReference type="ARBA" id="ARBA00023136"/>
    </source>
</evidence>
<evidence type="ECO:0000313" key="20">
    <source>
        <dbReference type="Proteomes" id="UP000427769"/>
    </source>
</evidence>
<evidence type="ECO:0000256" key="14">
    <source>
        <dbReference type="PIRNR" id="PIRNR006404"/>
    </source>
</evidence>
<dbReference type="PROSITE" id="PS51371">
    <property type="entry name" value="CBS"/>
    <property type="match status" value="1"/>
</dbReference>
<dbReference type="EMBL" id="AP021875">
    <property type="protein sequence ID" value="BBO75544.1"/>
    <property type="molecule type" value="Genomic_DNA"/>
</dbReference>
<dbReference type="RefSeq" id="WP_155304453.1">
    <property type="nucleotide sequence ID" value="NZ_AP021875.1"/>
</dbReference>
<name>A0A5K7ZAQ6_9BACT</name>
<keyword evidence="12 17" id="KW-0129">CBS domain</keyword>
<sequence length="358" mass="39051">MKWSIKIGKFLGIDVNMHLTFLLLIGWVALVHWQRGQSVGAALIGVLFILAIFLCVVLHEFGHALMARRYGIATRDIILLPIGGVARLEKIPSQPMQELWVALAGPAVNVFIAAALFFWLQATASWEPLQRLTVTTGPLLERLMAVNLFMIAFNMIPAFPMDGGRVFRAALATRLKYDRATRIAASVGRVIAVLFGLMGLFYSPFLLFIAVFVWLGATQEAAFTQMKSAVGGIPVHQAMVNEFKTLDADDSLQRAVEFTLTGTQKDFPVVSDGILEGVLRQADLVTALSGKSSQATVASIIRKDAASVESTEMLDTVVTKLNECRCDLLPVTREGKLVGVVTTDNLGAFMRIREAAAD</sequence>
<evidence type="ECO:0000256" key="11">
    <source>
        <dbReference type="ARBA" id="ARBA00023049"/>
    </source>
</evidence>
<feature type="transmembrane region" description="Helical" evidence="14">
    <location>
        <begin position="12"/>
        <end position="33"/>
    </location>
</feature>